<evidence type="ECO:0000259" key="6">
    <source>
        <dbReference type="PROSITE" id="PS51501"/>
    </source>
</evidence>
<feature type="compositionally biased region" description="Polar residues" evidence="5">
    <location>
        <begin position="24"/>
        <end position="35"/>
    </location>
</feature>
<dbReference type="PROSITE" id="PS51501">
    <property type="entry name" value="ZF_DNL"/>
    <property type="match status" value="1"/>
</dbReference>
<dbReference type="InterPro" id="IPR024158">
    <property type="entry name" value="Mt_import_TIM15"/>
</dbReference>
<evidence type="ECO:0000313" key="8">
    <source>
        <dbReference type="Proteomes" id="UP000007264"/>
    </source>
</evidence>
<proteinExistence type="predicted"/>
<dbReference type="AlphaFoldDB" id="I0Z758"/>
<feature type="region of interest" description="Disordered" evidence="5">
    <location>
        <begin position="24"/>
        <end position="67"/>
    </location>
</feature>
<keyword evidence="8" id="KW-1185">Reference proteome</keyword>
<comment type="caution">
    <text evidence="7">The sequence shown here is derived from an EMBL/GenBank/DDBJ whole genome shotgun (WGS) entry which is preliminary data.</text>
</comment>
<evidence type="ECO:0000256" key="3">
    <source>
        <dbReference type="ARBA" id="ARBA00022833"/>
    </source>
</evidence>
<dbReference type="GO" id="GO:0006457">
    <property type="term" value="P:protein folding"/>
    <property type="evidence" value="ECO:0007669"/>
    <property type="project" value="TreeGrafter"/>
</dbReference>
<evidence type="ECO:0000256" key="2">
    <source>
        <dbReference type="ARBA" id="ARBA00022771"/>
    </source>
</evidence>
<dbReference type="eggNOG" id="KOG3277">
    <property type="taxonomic scope" value="Eukaryota"/>
</dbReference>
<dbReference type="Pfam" id="PF05180">
    <property type="entry name" value="zf-DNL"/>
    <property type="match status" value="1"/>
</dbReference>
<dbReference type="RefSeq" id="XP_005651021.1">
    <property type="nucleotide sequence ID" value="XM_005650964.1"/>
</dbReference>
<dbReference type="PANTHER" id="PTHR20922">
    <property type="entry name" value="DNL-TYPE ZINC FINGER PROTEIN"/>
    <property type="match status" value="1"/>
</dbReference>
<dbReference type="GO" id="GO:0008270">
    <property type="term" value="F:zinc ion binding"/>
    <property type="evidence" value="ECO:0007669"/>
    <property type="project" value="UniProtKB-KW"/>
</dbReference>
<reference evidence="7 8" key="1">
    <citation type="journal article" date="2012" name="Genome Biol.">
        <title>The genome of the polar eukaryotic microalga coccomyxa subellipsoidea reveals traits of cold adaptation.</title>
        <authorList>
            <person name="Blanc G."/>
            <person name="Agarkova I."/>
            <person name="Grimwood J."/>
            <person name="Kuo A."/>
            <person name="Brueggeman A."/>
            <person name="Dunigan D."/>
            <person name="Gurnon J."/>
            <person name="Ladunga I."/>
            <person name="Lindquist E."/>
            <person name="Lucas S."/>
            <person name="Pangilinan J."/>
            <person name="Proschold T."/>
            <person name="Salamov A."/>
            <person name="Schmutz J."/>
            <person name="Weeks D."/>
            <person name="Yamada T."/>
            <person name="Claverie J.M."/>
            <person name="Grigoriev I."/>
            <person name="Van Etten J."/>
            <person name="Lomsadze A."/>
            <person name="Borodovsky M."/>
        </authorList>
    </citation>
    <scope>NUCLEOTIDE SEQUENCE [LARGE SCALE GENOMIC DNA]</scope>
    <source>
        <strain evidence="7 8">C-169</strain>
    </source>
</reference>
<gene>
    <name evidence="7" type="ORF">COCSUDRAFT_52345</name>
</gene>
<evidence type="ECO:0000313" key="7">
    <source>
        <dbReference type="EMBL" id="EIE26477.1"/>
    </source>
</evidence>
<dbReference type="InterPro" id="IPR007853">
    <property type="entry name" value="Znf_DNL-typ"/>
</dbReference>
<dbReference type="Proteomes" id="UP000007264">
    <property type="component" value="Unassembled WGS sequence"/>
</dbReference>
<sequence>MLSSTLRKVAATCLRSAAREAQQESRVLSANQTAPATRLPYSDHRSLGAATSNADGQSTEAEGAHTSSGKDMLAVFTCTKCDTRSVKPFSKRAYDHGVVIVKCPGCQSHHLLSDRLGWYGEKQNIEEILRERGEEVIRRGRDDGTLELTLEELEGQTSK</sequence>
<evidence type="ECO:0000256" key="4">
    <source>
        <dbReference type="PROSITE-ProRule" id="PRU00834"/>
    </source>
</evidence>
<dbReference type="GO" id="GO:0050821">
    <property type="term" value="P:protein stabilization"/>
    <property type="evidence" value="ECO:0007669"/>
    <property type="project" value="TreeGrafter"/>
</dbReference>
<evidence type="ECO:0000256" key="5">
    <source>
        <dbReference type="SAM" id="MobiDB-lite"/>
    </source>
</evidence>
<name>I0Z758_COCSC</name>
<dbReference type="GeneID" id="17044487"/>
<dbReference type="PANTHER" id="PTHR20922:SF13">
    <property type="entry name" value="DNL-TYPE ZINC FINGER PROTEIN"/>
    <property type="match status" value="1"/>
</dbReference>
<protein>
    <submittedName>
        <fullName evidence="7">Zf-DNL-domain-containing protein</fullName>
    </submittedName>
</protein>
<dbReference type="GO" id="GO:0005739">
    <property type="term" value="C:mitochondrion"/>
    <property type="evidence" value="ECO:0007669"/>
    <property type="project" value="TreeGrafter"/>
</dbReference>
<keyword evidence="2 4" id="KW-0863">Zinc-finger</keyword>
<feature type="compositionally biased region" description="Polar residues" evidence="5">
    <location>
        <begin position="49"/>
        <end position="67"/>
    </location>
</feature>
<keyword evidence="1" id="KW-0479">Metal-binding</keyword>
<keyword evidence="3" id="KW-0862">Zinc</keyword>
<accession>I0Z758</accession>
<evidence type="ECO:0000256" key="1">
    <source>
        <dbReference type="ARBA" id="ARBA00022723"/>
    </source>
</evidence>
<feature type="domain" description="DNL-type" evidence="6">
    <location>
        <begin position="67"/>
        <end position="159"/>
    </location>
</feature>
<dbReference type="GO" id="GO:0030150">
    <property type="term" value="P:protein import into mitochondrial matrix"/>
    <property type="evidence" value="ECO:0007669"/>
    <property type="project" value="TreeGrafter"/>
</dbReference>
<dbReference type="OrthoDB" id="512667at2759"/>
<dbReference type="KEGG" id="csl:COCSUDRAFT_52345"/>
<organism evidence="7 8">
    <name type="scientific">Coccomyxa subellipsoidea (strain C-169)</name>
    <name type="common">Green microalga</name>
    <dbReference type="NCBI Taxonomy" id="574566"/>
    <lineage>
        <taxon>Eukaryota</taxon>
        <taxon>Viridiplantae</taxon>
        <taxon>Chlorophyta</taxon>
        <taxon>core chlorophytes</taxon>
        <taxon>Trebouxiophyceae</taxon>
        <taxon>Trebouxiophyceae incertae sedis</taxon>
        <taxon>Coccomyxaceae</taxon>
        <taxon>Coccomyxa</taxon>
        <taxon>Coccomyxa subellipsoidea</taxon>
    </lineage>
</organism>
<dbReference type="EMBL" id="AGSI01000002">
    <property type="protein sequence ID" value="EIE26477.1"/>
    <property type="molecule type" value="Genomic_DNA"/>
</dbReference>
<dbReference type="GO" id="GO:0051087">
    <property type="term" value="F:protein-folding chaperone binding"/>
    <property type="evidence" value="ECO:0007669"/>
    <property type="project" value="TreeGrafter"/>
</dbReference>